<reference evidence="6 7" key="1">
    <citation type="journal article" date="2020" name="Int. J. Syst. Evol. Microbiol.">
        <title>Reclassification of Streptomyces castelarensis and Streptomyces sporoclivatus as later heterotypic synonyms of Streptomyces antimycoticus.</title>
        <authorList>
            <person name="Komaki H."/>
            <person name="Tamura T."/>
        </authorList>
    </citation>
    <scope>NUCLEOTIDE SEQUENCE [LARGE SCALE GENOMIC DNA]</scope>
    <source>
        <strain evidence="6 7">NBRC 100767</strain>
    </source>
</reference>
<dbReference type="Gene3D" id="3.30.559.10">
    <property type="entry name" value="Chloramphenicol acetyltransferase-like domain"/>
    <property type="match status" value="1"/>
</dbReference>
<dbReference type="EMBL" id="AP019620">
    <property type="protein sequence ID" value="BBJ46887.1"/>
    <property type="molecule type" value="Genomic_DNA"/>
</dbReference>
<dbReference type="InterPro" id="IPR036291">
    <property type="entry name" value="NAD(P)-bd_dom_sf"/>
</dbReference>
<gene>
    <name evidence="6" type="ORF">SSPO_096050</name>
</gene>
<evidence type="ECO:0000256" key="4">
    <source>
        <dbReference type="ARBA" id="ARBA00022598"/>
    </source>
</evidence>
<evidence type="ECO:0000259" key="5">
    <source>
        <dbReference type="PROSITE" id="PS50075"/>
    </source>
</evidence>
<dbReference type="Pfam" id="PF13193">
    <property type="entry name" value="AMP-binding_C"/>
    <property type="match status" value="1"/>
</dbReference>
<sequence length="1292" mass="140261">MTTPAVQDTAYVLHTSGSTGVPKGVMVTHANIRHYTESLLERLDITEPLQYAHVTTLAADLGNTCVFLALWTGGTLHLVDDATRRDPAGLLHYLHAEGIDVLKTTPSHWSVLFQAYGLDGATRPRLRHLLLGGELLPLPLARRVIASGVTATLVNHYGPTETTVGVSVHLLTSETDLDALGDAASVPIGRPLGANRLFVRTSDGAFHERDATGELYVVGPSVALGYRGAPEATAAAFTEEVAARHPGLGVAYRTGDRVRADSHGVLEFLGRGDRQVKVRGHRVELGHVEAALRRMPGVTNALAMVLPGEQGRLVAVVSAPGTRERSAWLRARAREVLPSYMVPDRIEVLDAFPRTGNGKTDLAALRQLVEESPTERLTARSSEDPLLEEVLTAWRRQLGHGDFTPHDDFSSVGGNSIDAIQVIADLQSRGHRVSAAAFLAEPTAAALTTRLRAGAAGEGTETTERPVVPFPAEDTALSPAQEWFFRQRFAQPDQWNQALLLDADPPVRPEIMADAVADVVRLHPLLRTAFRPGPGGVRRVLTEPGTPFTSSTLPVDAGAAERHIEEAATACQQRIRVEDGTLLQAHLLLGTGRSHLLLVAHHLCVDAVSWRIVTSDLAHCYAERLRGRAPSLAPAPTDFGDWATHLRVQTPVLADDLEYWGDITAPPLAPGAIGDNREGDAETIWFCLSRAQTDALYRSRLPPHAVLLGAFAQALATARGTDEVVLDVESHGRLPLDEALDVSRVVGWFTSTFPVRIAAVADDMTATVKATEAALADVPRLGVAYGLHDRPQRTDVCFNYLGTLALPQDDELRLSPSRHRPGPVRGPENDRGYALKVTARLHDGQLAVDLSYPSRLNDSGQLNDLARGTRAHLLEAAGLPSEEGQFVVEPGSSTGLLVQVPRTLCFEQPTGGGLGRTGVREYGIVLLTGATGFIGAHLLHLLLTRTSGTIHCLVRDRDGRPAAERLRETLAWYLPDGDLDRYADRLIVLTGDLAEPAFGLSDQEYERLVREVDAVYHLAADTRLFGDRESFTRLNTEPVRAVVALASTGRPKDLHYVSTLAVCGTRPEGEPASFSEESLNIGQRFLNEYERSKYDAERIVHEFAAAGGAGFVYRTGNVTGHSVTGRFQRNGGDSRLVQLLRAAVQIGRVPRVNARTVALSPVDVVAEGILAISRSERVSGGTFHVDTHHEVPYADLFAALRELRFVLEPDEAADFAPLFADHLADGDEQIALAHFWASRPERNVRYDHSRTRRLLARLDVSFPAPDRAWLHAWLTGLIDQGDLPHRPVPPSS</sequence>
<dbReference type="Gene3D" id="3.30.559.30">
    <property type="entry name" value="Nonribosomal peptide synthetase, condensation domain"/>
    <property type="match status" value="1"/>
</dbReference>
<dbReference type="GO" id="GO:0016874">
    <property type="term" value="F:ligase activity"/>
    <property type="evidence" value="ECO:0007669"/>
    <property type="project" value="UniProtKB-KW"/>
</dbReference>
<dbReference type="PANTHER" id="PTHR45527:SF1">
    <property type="entry name" value="FATTY ACID SYNTHASE"/>
    <property type="match status" value="1"/>
</dbReference>
<dbReference type="InterPro" id="IPR020845">
    <property type="entry name" value="AMP-binding_CS"/>
</dbReference>
<feature type="domain" description="Carrier" evidence="5">
    <location>
        <begin position="381"/>
        <end position="455"/>
    </location>
</feature>
<dbReference type="GO" id="GO:0031177">
    <property type="term" value="F:phosphopantetheine binding"/>
    <property type="evidence" value="ECO:0007669"/>
    <property type="project" value="TreeGrafter"/>
</dbReference>
<dbReference type="PROSITE" id="PS00455">
    <property type="entry name" value="AMP_BINDING"/>
    <property type="match status" value="1"/>
</dbReference>
<dbReference type="PROSITE" id="PS50075">
    <property type="entry name" value="CARRIER"/>
    <property type="match status" value="1"/>
</dbReference>
<dbReference type="InterPro" id="IPR009081">
    <property type="entry name" value="PP-bd_ACP"/>
</dbReference>
<accession>A0A499VL16</accession>
<dbReference type="GO" id="GO:0044550">
    <property type="term" value="P:secondary metabolite biosynthetic process"/>
    <property type="evidence" value="ECO:0007669"/>
    <property type="project" value="TreeGrafter"/>
</dbReference>
<keyword evidence="3" id="KW-0597">Phosphoprotein</keyword>
<dbReference type="GO" id="GO:0008610">
    <property type="term" value="P:lipid biosynthetic process"/>
    <property type="evidence" value="ECO:0007669"/>
    <property type="project" value="UniProtKB-ARBA"/>
</dbReference>
<comment type="cofactor">
    <cofactor evidence="1">
        <name>pantetheine 4'-phosphate</name>
        <dbReference type="ChEBI" id="CHEBI:47942"/>
    </cofactor>
</comment>
<dbReference type="InterPro" id="IPR013120">
    <property type="entry name" value="FAR_NAD-bd"/>
</dbReference>
<dbReference type="InterPro" id="IPR006162">
    <property type="entry name" value="Ppantetheine_attach_site"/>
</dbReference>
<dbReference type="SUPFAM" id="SSF47336">
    <property type="entry name" value="ACP-like"/>
    <property type="match status" value="1"/>
</dbReference>
<dbReference type="PANTHER" id="PTHR45527">
    <property type="entry name" value="NONRIBOSOMAL PEPTIDE SYNTHETASE"/>
    <property type="match status" value="1"/>
</dbReference>
<dbReference type="SUPFAM" id="SSF56801">
    <property type="entry name" value="Acetyl-CoA synthetase-like"/>
    <property type="match status" value="1"/>
</dbReference>
<evidence type="ECO:0000313" key="6">
    <source>
        <dbReference type="EMBL" id="BBJ46887.1"/>
    </source>
</evidence>
<dbReference type="InterPro" id="IPR036736">
    <property type="entry name" value="ACP-like_sf"/>
</dbReference>
<dbReference type="Pfam" id="PF00550">
    <property type="entry name" value="PP-binding"/>
    <property type="match status" value="1"/>
</dbReference>
<name>A0A499VL16_9ACTN</name>
<dbReference type="PROSITE" id="PS00012">
    <property type="entry name" value="PHOSPHOPANTETHEINE"/>
    <property type="match status" value="1"/>
</dbReference>
<dbReference type="Pfam" id="PF00501">
    <property type="entry name" value="AMP-binding"/>
    <property type="match status" value="1"/>
</dbReference>
<evidence type="ECO:0000256" key="1">
    <source>
        <dbReference type="ARBA" id="ARBA00001957"/>
    </source>
</evidence>
<dbReference type="InterPro" id="IPR045851">
    <property type="entry name" value="AMP-bd_C_sf"/>
</dbReference>
<dbReference type="InterPro" id="IPR023213">
    <property type="entry name" value="CAT-like_dom_sf"/>
</dbReference>
<evidence type="ECO:0000256" key="2">
    <source>
        <dbReference type="ARBA" id="ARBA00022450"/>
    </source>
</evidence>
<dbReference type="Proteomes" id="UP000463951">
    <property type="component" value="Chromosome"/>
</dbReference>
<dbReference type="GO" id="GO:0043041">
    <property type="term" value="P:amino acid activation for nonribosomal peptide biosynthetic process"/>
    <property type="evidence" value="ECO:0007669"/>
    <property type="project" value="TreeGrafter"/>
</dbReference>
<keyword evidence="4" id="KW-0436">Ligase</keyword>
<dbReference type="PIRSF" id="PIRSF001617">
    <property type="entry name" value="Alpha-AR"/>
    <property type="match status" value="1"/>
</dbReference>
<dbReference type="SUPFAM" id="SSF51735">
    <property type="entry name" value="NAD(P)-binding Rossmann-fold domains"/>
    <property type="match status" value="1"/>
</dbReference>
<dbReference type="Pfam" id="PF00668">
    <property type="entry name" value="Condensation"/>
    <property type="match status" value="1"/>
</dbReference>
<dbReference type="InterPro" id="IPR042099">
    <property type="entry name" value="ANL_N_sf"/>
</dbReference>
<keyword evidence="2" id="KW-0596">Phosphopantetheine</keyword>
<protein>
    <recommendedName>
        <fullName evidence="5">Carrier domain-containing protein</fullName>
    </recommendedName>
</protein>
<dbReference type="InterPro" id="IPR010080">
    <property type="entry name" value="Thioester_reductase-like_dom"/>
</dbReference>
<evidence type="ECO:0000313" key="7">
    <source>
        <dbReference type="Proteomes" id="UP000463951"/>
    </source>
</evidence>
<dbReference type="Gene3D" id="3.40.50.12780">
    <property type="entry name" value="N-terminal domain of ligase-like"/>
    <property type="match status" value="1"/>
</dbReference>
<dbReference type="Gene3D" id="3.30.300.30">
    <property type="match status" value="1"/>
</dbReference>
<proteinExistence type="predicted"/>
<dbReference type="InterPro" id="IPR000873">
    <property type="entry name" value="AMP-dep_synth/lig_dom"/>
</dbReference>
<dbReference type="InterPro" id="IPR025110">
    <property type="entry name" value="AMP-bd_C"/>
</dbReference>
<dbReference type="GO" id="GO:0005737">
    <property type="term" value="C:cytoplasm"/>
    <property type="evidence" value="ECO:0007669"/>
    <property type="project" value="TreeGrafter"/>
</dbReference>
<dbReference type="InterPro" id="IPR001242">
    <property type="entry name" value="Condensation_dom"/>
</dbReference>
<evidence type="ECO:0000256" key="3">
    <source>
        <dbReference type="ARBA" id="ARBA00022553"/>
    </source>
</evidence>
<dbReference type="Pfam" id="PF07993">
    <property type="entry name" value="NAD_binding_4"/>
    <property type="match status" value="1"/>
</dbReference>
<dbReference type="SUPFAM" id="SSF52777">
    <property type="entry name" value="CoA-dependent acyltransferases"/>
    <property type="match status" value="2"/>
</dbReference>
<dbReference type="Gene3D" id="1.10.1200.10">
    <property type="entry name" value="ACP-like"/>
    <property type="match status" value="1"/>
</dbReference>
<dbReference type="NCBIfam" id="TIGR01746">
    <property type="entry name" value="Thioester-redct"/>
    <property type="match status" value="1"/>
</dbReference>
<dbReference type="Gene3D" id="3.40.50.720">
    <property type="entry name" value="NAD(P)-binding Rossmann-like Domain"/>
    <property type="match status" value="1"/>
</dbReference>
<organism evidence="6 7">
    <name type="scientific">Streptomyces antimycoticus</name>
    <dbReference type="NCBI Taxonomy" id="68175"/>
    <lineage>
        <taxon>Bacteria</taxon>
        <taxon>Bacillati</taxon>
        <taxon>Actinomycetota</taxon>
        <taxon>Actinomycetes</taxon>
        <taxon>Kitasatosporales</taxon>
        <taxon>Streptomycetaceae</taxon>
        <taxon>Streptomyces</taxon>
        <taxon>Streptomyces violaceusniger group</taxon>
    </lineage>
</organism>